<keyword evidence="2" id="KW-1185">Reference proteome</keyword>
<dbReference type="Proteomes" id="UP000596661">
    <property type="component" value="Chromosome 6"/>
</dbReference>
<dbReference type="Gramene" id="evm.model.06.868">
    <property type="protein sequence ID" value="cds.evm.model.06.868"/>
    <property type="gene ID" value="evm.TU.06.868"/>
</dbReference>
<sequence>MAGHSLGECMVKVNQSHVELHTLADHSQVRELTYVGKAYIWLLCLAGQTYSGGRSHQLREFSGFRCLKRSVSLLESSLQGGSDVVWPAKNAPADGWPASGCIMGGVAKPGIPSRPLKPVVAAIWLFLSFGL</sequence>
<dbReference type="EMBL" id="UZAU01000584">
    <property type="status" value="NOT_ANNOTATED_CDS"/>
    <property type="molecule type" value="Genomic_DNA"/>
</dbReference>
<dbReference type="EnsemblPlants" id="evm.model.06.868">
    <property type="protein sequence ID" value="cds.evm.model.06.868"/>
    <property type="gene ID" value="evm.TU.06.868"/>
</dbReference>
<proteinExistence type="predicted"/>
<dbReference type="AlphaFoldDB" id="A0A803Q0A4"/>
<evidence type="ECO:0000313" key="1">
    <source>
        <dbReference type="EnsemblPlants" id="cds.evm.model.06.868"/>
    </source>
</evidence>
<accession>A0A803Q0A4</accession>
<organism evidence="1 2">
    <name type="scientific">Cannabis sativa</name>
    <name type="common">Hemp</name>
    <name type="synonym">Marijuana</name>
    <dbReference type="NCBI Taxonomy" id="3483"/>
    <lineage>
        <taxon>Eukaryota</taxon>
        <taxon>Viridiplantae</taxon>
        <taxon>Streptophyta</taxon>
        <taxon>Embryophyta</taxon>
        <taxon>Tracheophyta</taxon>
        <taxon>Spermatophyta</taxon>
        <taxon>Magnoliopsida</taxon>
        <taxon>eudicotyledons</taxon>
        <taxon>Gunneridae</taxon>
        <taxon>Pentapetalae</taxon>
        <taxon>rosids</taxon>
        <taxon>fabids</taxon>
        <taxon>Rosales</taxon>
        <taxon>Cannabaceae</taxon>
        <taxon>Cannabis</taxon>
    </lineage>
</organism>
<name>A0A803Q0A4_CANSA</name>
<evidence type="ECO:0000313" key="2">
    <source>
        <dbReference type="Proteomes" id="UP000596661"/>
    </source>
</evidence>
<reference evidence="1" key="2">
    <citation type="submission" date="2021-03" db="UniProtKB">
        <authorList>
            <consortium name="EnsemblPlants"/>
        </authorList>
    </citation>
    <scope>IDENTIFICATION</scope>
</reference>
<reference evidence="1" key="1">
    <citation type="submission" date="2018-11" db="EMBL/GenBank/DDBJ databases">
        <authorList>
            <person name="Grassa J C."/>
        </authorList>
    </citation>
    <scope>NUCLEOTIDE SEQUENCE [LARGE SCALE GENOMIC DNA]</scope>
</reference>
<protein>
    <submittedName>
        <fullName evidence="1">Uncharacterized protein</fullName>
    </submittedName>
</protein>